<sequence length="106" mass="12194">MCSTEFNFYVSVYVVAKTVHSSKLIVRDRCNIFLYITMSTLISGNAYYLHSVIVAHVIVKVFLDDARWGWTLLSIDERFVAARYPKLKKTEATQQNNIYGMFGLDS</sequence>
<keyword evidence="2" id="KW-1185">Reference proteome</keyword>
<comment type="caution">
    <text evidence="1">The sequence shown here is derived from an EMBL/GenBank/DDBJ whole genome shotgun (WGS) entry which is preliminary data.</text>
</comment>
<dbReference type="Proteomes" id="UP001372338">
    <property type="component" value="Unassembled WGS sequence"/>
</dbReference>
<name>A0AAN9EJ09_CROPI</name>
<protein>
    <submittedName>
        <fullName evidence="1">Uncharacterized protein</fullName>
    </submittedName>
</protein>
<accession>A0AAN9EJ09</accession>
<proteinExistence type="predicted"/>
<evidence type="ECO:0000313" key="2">
    <source>
        <dbReference type="Proteomes" id="UP001372338"/>
    </source>
</evidence>
<evidence type="ECO:0000313" key="1">
    <source>
        <dbReference type="EMBL" id="KAK7258081.1"/>
    </source>
</evidence>
<gene>
    <name evidence="1" type="ORF">RIF29_32511</name>
</gene>
<dbReference type="AlphaFoldDB" id="A0AAN9EJ09"/>
<reference evidence="1 2" key="1">
    <citation type="submission" date="2024-01" db="EMBL/GenBank/DDBJ databases">
        <title>The genomes of 5 underutilized Papilionoideae crops provide insights into root nodulation and disease resistanc.</title>
        <authorList>
            <person name="Yuan L."/>
        </authorList>
    </citation>
    <scope>NUCLEOTIDE SEQUENCE [LARGE SCALE GENOMIC DNA]</scope>
    <source>
        <strain evidence="1">ZHUSHIDOU_FW_LH</strain>
        <tissue evidence="1">Leaf</tissue>
    </source>
</reference>
<organism evidence="1 2">
    <name type="scientific">Crotalaria pallida</name>
    <name type="common">Smooth rattlebox</name>
    <name type="synonym">Crotalaria striata</name>
    <dbReference type="NCBI Taxonomy" id="3830"/>
    <lineage>
        <taxon>Eukaryota</taxon>
        <taxon>Viridiplantae</taxon>
        <taxon>Streptophyta</taxon>
        <taxon>Embryophyta</taxon>
        <taxon>Tracheophyta</taxon>
        <taxon>Spermatophyta</taxon>
        <taxon>Magnoliopsida</taxon>
        <taxon>eudicotyledons</taxon>
        <taxon>Gunneridae</taxon>
        <taxon>Pentapetalae</taxon>
        <taxon>rosids</taxon>
        <taxon>fabids</taxon>
        <taxon>Fabales</taxon>
        <taxon>Fabaceae</taxon>
        <taxon>Papilionoideae</taxon>
        <taxon>50 kb inversion clade</taxon>
        <taxon>genistoids sensu lato</taxon>
        <taxon>core genistoids</taxon>
        <taxon>Crotalarieae</taxon>
        <taxon>Crotalaria</taxon>
    </lineage>
</organism>
<dbReference type="EMBL" id="JAYWIO010000006">
    <property type="protein sequence ID" value="KAK7258081.1"/>
    <property type="molecule type" value="Genomic_DNA"/>
</dbReference>